<accession>A0ABW3JK70</accession>
<organism evidence="1 2">
    <name type="scientific">Mariniflexile jejuense</name>
    <dbReference type="NCBI Taxonomy" id="1173582"/>
    <lineage>
        <taxon>Bacteria</taxon>
        <taxon>Pseudomonadati</taxon>
        <taxon>Bacteroidota</taxon>
        <taxon>Flavobacteriia</taxon>
        <taxon>Flavobacteriales</taxon>
        <taxon>Flavobacteriaceae</taxon>
        <taxon>Mariniflexile</taxon>
    </lineage>
</organism>
<reference evidence="2" key="1">
    <citation type="journal article" date="2019" name="Int. J. Syst. Evol. Microbiol.">
        <title>The Global Catalogue of Microorganisms (GCM) 10K type strain sequencing project: providing services to taxonomists for standard genome sequencing and annotation.</title>
        <authorList>
            <consortium name="The Broad Institute Genomics Platform"/>
            <consortium name="The Broad Institute Genome Sequencing Center for Infectious Disease"/>
            <person name="Wu L."/>
            <person name="Ma J."/>
        </authorList>
    </citation>
    <scope>NUCLEOTIDE SEQUENCE [LARGE SCALE GENOMIC DNA]</scope>
    <source>
        <strain evidence="2">CCUG 62414</strain>
    </source>
</reference>
<dbReference type="EMBL" id="JBHTJI010000022">
    <property type="protein sequence ID" value="MFD0990900.1"/>
    <property type="molecule type" value="Genomic_DNA"/>
</dbReference>
<sequence length="110" mass="12992">MQNAKKHIAFKIVTLMLALALLIPTVYKFTHIFAHHKHDICKGEKATHLHEINKDCNFYKFKLSNQYTFTFYNFELVSFNEDTVQIVSQYHFLSKFQRLQTTLRGPPSLI</sequence>
<name>A0ABW3JK70_9FLAO</name>
<proteinExistence type="predicted"/>
<keyword evidence="2" id="KW-1185">Reference proteome</keyword>
<evidence type="ECO:0000313" key="2">
    <source>
        <dbReference type="Proteomes" id="UP001597061"/>
    </source>
</evidence>
<comment type="caution">
    <text evidence="1">The sequence shown here is derived from an EMBL/GenBank/DDBJ whole genome shotgun (WGS) entry which is preliminary data.</text>
</comment>
<protein>
    <submittedName>
        <fullName evidence="1">Uncharacterized protein</fullName>
    </submittedName>
</protein>
<gene>
    <name evidence="1" type="ORF">ACFQ1R_12395</name>
</gene>
<evidence type="ECO:0000313" key="1">
    <source>
        <dbReference type="EMBL" id="MFD0990900.1"/>
    </source>
</evidence>
<dbReference type="Proteomes" id="UP001597061">
    <property type="component" value="Unassembled WGS sequence"/>
</dbReference>